<gene>
    <name evidence="2" type="ORF">BHE90_010740</name>
</gene>
<evidence type="ECO:0000313" key="2">
    <source>
        <dbReference type="EMBL" id="RTE74822.1"/>
    </source>
</evidence>
<protein>
    <recommendedName>
        <fullName evidence="1">Aminoglycoside phosphotransferase domain-containing protein</fullName>
    </recommendedName>
</protein>
<reference evidence="2 3" key="1">
    <citation type="submission" date="2017-06" db="EMBL/GenBank/DDBJ databases">
        <title>Comparative genomic analysis of Ambrosia Fusariam Clade fungi.</title>
        <authorList>
            <person name="Stajich J.E."/>
            <person name="Carrillo J."/>
            <person name="Kijimoto T."/>
            <person name="Eskalen A."/>
            <person name="O'Donnell K."/>
            <person name="Kasson M."/>
        </authorList>
    </citation>
    <scope>NUCLEOTIDE SEQUENCE [LARGE SCALE GENOMIC DNA]</scope>
    <source>
        <strain evidence="2 3">UCR1854</strain>
    </source>
</reference>
<comment type="caution">
    <text evidence="2">The sequence shown here is derived from an EMBL/GenBank/DDBJ whole genome shotgun (WGS) entry which is preliminary data.</text>
</comment>
<dbReference type="AlphaFoldDB" id="A0A430LGG7"/>
<evidence type="ECO:0000313" key="3">
    <source>
        <dbReference type="Proteomes" id="UP000287124"/>
    </source>
</evidence>
<dbReference type="EMBL" id="MIKF01000207">
    <property type="protein sequence ID" value="RTE74822.1"/>
    <property type="molecule type" value="Genomic_DNA"/>
</dbReference>
<organism evidence="2 3">
    <name type="scientific">Fusarium euwallaceae</name>
    <dbReference type="NCBI Taxonomy" id="1147111"/>
    <lineage>
        <taxon>Eukaryota</taxon>
        <taxon>Fungi</taxon>
        <taxon>Dikarya</taxon>
        <taxon>Ascomycota</taxon>
        <taxon>Pezizomycotina</taxon>
        <taxon>Sordariomycetes</taxon>
        <taxon>Hypocreomycetidae</taxon>
        <taxon>Hypocreales</taxon>
        <taxon>Nectriaceae</taxon>
        <taxon>Fusarium</taxon>
        <taxon>Fusarium solani species complex</taxon>
    </lineage>
</organism>
<keyword evidence="3" id="KW-1185">Reference proteome</keyword>
<accession>A0A430LGG7</accession>
<proteinExistence type="predicted"/>
<dbReference type="InterPro" id="IPR002575">
    <property type="entry name" value="Aminoglycoside_PTrfase"/>
</dbReference>
<name>A0A430LGG7_9HYPO</name>
<dbReference type="Proteomes" id="UP000287124">
    <property type="component" value="Unassembled WGS sequence"/>
</dbReference>
<dbReference type="InterPro" id="IPR051678">
    <property type="entry name" value="AGP_Transferase"/>
</dbReference>
<dbReference type="PANTHER" id="PTHR21310">
    <property type="entry name" value="AMINOGLYCOSIDE PHOSPHOTRANSFERASE-RELATED-RELATED"/>
    <property type="match status" value="1"/>
</dbReference>
<dbReference type="PANTHER" id="PTHR21310:SF15">
    <property type="entry name" value="AMINOGLYCOSIDE PHOSPHOTRANSFERASE DOMAIN-CONTAINING PROTEIN"/>
    <property type="match status" value="1"/>
</dbReference>
<evidence type="ECO:0000259" key="1">
    <source>
        <dbReference type="Pfam" id="PF01636"/>
    </source>
</evidence>
<dbReference type="SUPFAM" id="SSF56112">
    <property type="entry name" value="Protein kinase-like (PK-like)"/>
    <property type="match status" value="1"/>
</dbReference>
<feature type="domain" description="Aminoglycoside phosphotransferase" evidence="1">
    <location>
        <begin position="87"/>
        <end position="298"/>
    </location>
</feature>
<dbReference type="InterPro" id="IPR011009">
    <property type="entry name" value="Kinase-like_dom_sf"/>
</dbReference>
<dbReference type="Gene3D" id="3.30.200.20">
    <property type="entry name" value="Phosphorylase Kinase, domain 1"/>
    <property type="match status" value="1"/>
</dbReference>
<dbReference type="Pfam" id="PF01636">
    <property type="entry name" value="APH"/>
    <property type="match status" value="1"/>
</dbReference>
<sequence>MPGKIERPTDYWTSYDGLGFGSDRYISIDRLLSSANFDYLKARALESRRQHQPDLPPHVECSVDLVDFNSSNYNLALELAFSDNVYWIARIEHLSVGDHKTVMLSEIATMKTVREHTTIPVPKIFCFEASADQPFGYPFILMEYLGGCGSRDNLAEVVPAQYRAKVSKQMANVFSQLQNLTFSRIGPLWCGENADQPVQIMEMDWHPSPGPLETSFEYFYNRSQSENREIMAMHPNDPDWLTACWVRKTALTQMIIEDRVRGPFPLCHLDLHPGLMHFDNDYNLTAIVDWSHAQAAPFEQSLCRELVNNPKASDKWNRPITEMKKLVIESLKEMERGQEMRPPLDNPHMNMALGQNPIPLSTYLASKSSEITHFQQMIPLSGSLWAGQAIAKLMYGDTVTWEQLREMYGKMPLF</sequence>